<keyword evidence="3" id="KW-1185">Reference proteome</keyword>
<dbReference type="EMBL" id="AP018694">
    <property type="protein sequence ID" value="BBE17300.1"/>
    <property type="molecule type" value="Genomic_DNA"/>
</dbReference>
<dbReference type="Gene3D" id="3.40.710.10">
    <property type="entry name" value="DD-peptidase/beta-lactamase superfamily"/>
    <property type="match status" value="1"/>
</dbReference>
<dbReference type="InterPro" id="IPR050789">
    <property type="entry name" value="Diverse_Enzym_Activities"/>
</dbReference>
<dbReference type="SUPFAM" id="SSF56601">
    <property type="entry name" value="beta-lactamase/transpeptidase-like"/>
    <property type="match status" value="1"/>
</dbReference>
<dbReference type="Pfam" id="PF00144">
    <property type="entry name" value="Beta-lactamase"/>
    <property type="match status" value="1"/>
</dbReference>
<organism evidence="2 3">
    <name type="scientific">Aquipluma nitroreducens</name>
    <dbReference type="NCBI Taxonomy" id="2010828"/>
    <lineage>
        <taxon>Bacteria</taxon>
        <taxon>Pseudomonadati</taxon>
        <taxon>Bacteroidota</taxon>
        <taxon>Bacteroidia</taxon>
        <taxon>Marinilabiliales</taxon>
        <taxon>Prolixibacteraceae</taxon>
        <taxon>Aquipluma</taxon>
    </lineage>
</organism>
<protein>
    <submittedName>
        <fullName evidence="2">Beta-lactamase</fullName>
    </submittedName>
</protein>
<dbReference type="Proteomes" id="UP001193389">
    <property type="component" value="Chromosome"/>
</dbReference>
<dbReference type="RefSeq" id="WP_318350311.1">
    <property type="nucleotide sequence ID" value="NZ_AP018694.1"/>
</dbReference>
<name>A0A5K7S707_9BACT</name>
<dbReference type="InterPro" id="IPR001466">
    <property type="entry name" value="Beta-lactam-related"/>
</dbReference>
<dbReference type="PANTHER" id="PTHR43283">
    <property type="entry name" value="BETA-LACTAMASE-RELATED"/>
    <property type="match status" value="1"/>
</dbReference>
<feature type="domain" description="Beta-lactamase-related" evidence="1">
    <location>
        <begin position="90"/>
        <end position="353"/>
    </location>
</feature>
<evidence type="ECO:0000313" key="3">
    <source>
        <dbReference type="Proteomes" id="UP001193389"/>
    </source>
</evidence>
<evidence type="ECO:0000313" key="2">
    <source>
        <dbReference type="EMBL" id="BBE17300.1"/>
    </source>
</evidence>
<reference evidence="2" key="1">
    <citation type="journal article" date="2020" name="Int. J. Syst. Evol. Microbiol.">
        <title>Aquipluma nitroreducens gen. nov. sp. nov., a novel facultatively anaerobic bacterium isolated from a freshwater lake.</title>
        <authorList>
            <person name="Watanabe M."/>
            <person name="Kojima H."/>
            <person name="Fukui M."/>
        </authorList>
    </citation>
    <scope>NUCLEOTIDE SEQUENCE</scope>
    <source>
        <strain evidence="2">MeG22</strain>
    </source>
</reference>
<dbReference type="AlphaFoldDB" id="A0A5K7S707"/>
<accession>A0A5K7S707</accession>
<dbReference type="InterPro" id="IPR012338">
    <property type="entry name" value="Beta-lactam/transpept-like"/>
</dbReference>
<dbReference type="PANTHER" id="PTHR43283:SF14">
    <property type="entry name" value="BLL8153 PROTEIN"/>
    <property type="match status" value="1"/>
</dbReference>
<proteinExistence type="predicted"/>
<dbReference type="KEGG" id="anf:AQPE_1449"/>
<gene>
    <name evidence="2" type="ORF">AQPE_1449</name>
</gene>
<evidence type="ECO:0000259" key="1">
    <source>
        <dbReference type="Pfam" id="PF00144"/>
    </source>
</evidence>
<sequence>MKKTNTASALLVVLLLFISCGKLSKISKIGLPESDDYKLFAGRTIESGAETFHFYPSNPNLNLGETIEVDSRRIDAGDDKLDSFLKDHKTLSFLIIRNDSLLYQYYDQSKTDTNIVTSFSVAKAFISALIGIAIADGKIPGVSTSIVSYFPELTNQGFEPVTINNLLDHTSGIHYKEIQNHVGGSLEFYWGKDLSKDILNIHPVYTPGEHFEYSNINTQLLAMILQRATGMSVSEYLQEKIWKPIGMEYPASWSLSNDGPEGVEKAFCCLNARTIDFAKFGRLYLNRGNWNGKQIIPESWIAQSLRSSKENGQRLTYHYNWGIGPKKYGSFYAIGLYGQLIYMYPEKNVIIVRFGKADLGYDPPFLFHTFLQICDQL</sequence>
<dbReference type="PROSITE" id="PS51257">
    <property type="entry name" value="PROKAR_LIPOPROTEIN"/>
    <property type="match status" value="1"/>
</dbReference>